<feature type="region of interest" description="Disordered" evidence="1">
    <location>
        <begin position="324"/>
        <end position="406"/>
    </location>
</feature>
<dbReference type="VEuPathDB" id="FungiDB:F503_06062"/>
<feature type="compositionally biased region" description="Polar residues" evidence="1">
    <location>
        <begin position="205"/>
        <end position="224"/>
    </location>
</feature>
<feature type="compositionally biased region" description="Low complexity" evidence="1">
    <location>
        <begin position="1013"/>
        <end position="1031"/>
    </location>
</feature>
<feature type="compositionally biased region" description="Basic and acidic residues" evidence="1">
    <location>
        <begin position="392"/>
        <end position="401"/>
    </location>
</feature>
<feature type="region of interest" description="Disordered" evidence="1">
    <location>
        <begin position="71"/>
        <end position="100"/>
    </location>
</feature>
<dbReference type="AlphaFoldDB" id="S3CDF6"/>
<dbReference type="HOGENOM" id="CLU_274306_0_0_1"/>
<evidence type="ECO:0000256" key="1">
    <source>
        <dbReference type="SAM" id="MobiDB-lite"/>
    </source>
</evidence>
<name>S3CDF6_OPHP1</name>
<evidence type="ECO:0000313" key="3">
    <source>
        <dbReference type="Proteomes" id="UP000016923"/>
    </source>
</evidence>
<dbReference type="STRING" id="1262450.S3CDF6"/>
<gene>
    <name evidence="2" type="ORF">F503_06062</name>
</gene>
<feature type="region of interest" description="Disordered" evidence="1">
    <location>
        <begin position="205"/>
        <end position="225"/>
    </location>
</feature>
<feature type="compositionally biased region" description="Low complexity" evidence="1">
    <location>
        <begin position="1069"/>
        <end position="1080"/>
    </location>
</feature>
<feature type="region of interest" description="Disordered" evidence="1">
    <location>
        <begin position="1012"/>
        <end position="1037"/>
    </location>
</feature>
<keyword evidence="3" id="KW-1185">Reference proteome</keyword>
<feature type="compositionally biased region" description="Basic and acidic residues" evidence="1">
    <location>
        <begin position="1131"/>
        <end position="1145"/>
    </location>
</feature>
<feature type="region of interest" description="Disordered" evidence="1">
    <location>
        <begin position="1129"/>
        <end position="1169"/>
    </location>
</feature>
<dbReference type="OrthoDB" id="5245577at2759"/>
<evidence type="ECO:0000313" key="2">
    <source>
        <dbReference type="EMBL" id="EPE10967.1"/>
    </source>
</evidence>
<sequence length="1169" mass="128050">MVEVTELVSQMHETLSDIRSTISSITSLQHESLLDNVEKHRDTTVASLELEFTVETTDLAQRRAAEISAIEEQRRREDEEREARRRQEDAALKAKAKAEDDARQLALATKTLELEEQTEAEMARIEAEADRMLDEGQARLVTLEQRRKDLNRQIDEQMSLPLPIVPLRRKSREQALKTAPVAISTKEELGETQVGEDHAVLSASTTETTAPANDPTPTESSPQTPRVVVIDRELPDQKLTPLAEAIIITPSDNATFKETTLSHDHETFLGEESTQIAPSDLPTPALQLSNSDSMIPALVEKDIAEPVDKDSTSIINELDRCDDETAAAETVPEEKPAQEASTAPVVSVETVEHATVDISPSPIEETQALSTDDLPENDEKPTEELETPETEAEVHEEEHEAVTYSVPSVVVADEEVAHEHPEETSIPEIQIEASEITLGNIPSIEFIPPTPAPEKTTHELPEVKQTEEKTVETNDAAEPEESAPIVHDLSHQPDDEAAREIQVSEVTPVVAPLPVVEAVAEPLIEETSASEAPAASSETLPTQIETLPTQIETLPTQIETPIEILTIPALPSFEPKVVADLKNTIATKEDEEPVLMYLPSTCYSPEPPVFVFPSPPPASVPNEQSDVTSEHGVEVQDETRHEEEAHILSQEADVQDISSLIEAQHHDPEEATYTTEAVKVDTEPIVSALDVEQLDRAQEPTHSGEHVAPAPEEFHEPLPKLTTELANATPVHQFFEQQTIQDPSSAWHYQAPYVAPDVYAYAAPQFVDESSYFASPQSLEPSPFLYEAPKEKEPAENAVTVHGQDDLFDVNNESDGSISSEFVDSPREDQFEYDNISIDASGNVIVQHRSPVLAEAEVPETPTTIVGDAQSHDADAEDQAIDVARPVTPESTHFRGLASSRHAPADDLPAPVTPPQLYDGDDDDPSMDDEFMPRDVTHISWGEHNIYTTPGSVRSEATVSEASLSATPYNSGHDLHDNEPFIRNSWVDTPPDSVLNSRNKALRQLDYALSLDTTTPTNTPPTTAMLQQQQQPKSRPSSIAAVSPSILFQRMRSIFEPANGASAAGDGNTWTTTTPTETPPQNRHYNAVVPFVVSPGLSSRDSYPAAGSTGNRLVDNGFIKVIANASATVDDPERRHDDYHHHHQDEDGDDSFGEQTSLLQEAAPVSASY</sequence>
<dbReference type="Proteomes" id="UP000016923">
    <property type="component" value="Unassembled WGS sequence"/>
</dbReference>
<feature type="region of interest" description="Disordered" evidence="1">
    <location>
        <begin position="1060"/>
        <end position="1083"/>
    </location>
</feature>
<proteinExistence type="predicted"/>
<feature type="region of interest" description="Disordered" evidence="1">
    <location>
        <begin position="444"/>
        <end position="481"/>
    </location>
</feature>
<feature type="compositionally biased region" description="Acidic residues" evidence="1">
    <location>
        <begin position="919"/>
        <end position="930"/>
    </location>
</feature>
<dbReference type="EMBL" id="KE148146">
    <property type="protein sequence ID" value="EPE10967.1"/>
    <property type="molecule type" value="Genomic_DNA"/>
</dbReference>
<reference evidence="2 3" key="1">
    <citation type="journal article" date="2013" name="BMC Genomics">
        <title>The genome and transcriptome of the pine saprophyte Ophiostoma piceae, and a comparison with the bark beetle-associated pine pathogen Grosmannia clavigera.</title>
        <authorList>
            <person name="Haridas S."/>
            <person name="Wang Y."/>
            <person name="Lim L."/>
            <person name="Massoumi Alamouti S."/>
            <person name="Jackman S."/>
            <person name="Docking R."/>
            <person name="Robertson G."/>
            <person name="Birol I."/>
            <person name="Bohlmann J."/>
            <person name="Breuil C."/>
        </authorList>
    </citation>
    <scope>NUCLEOTIDE SEQUENCE [LARGE SCALE GENOMIC DNA]</scope>
    <source>
        <strain evidence="2 3">UAMH 11346</strain>
    </source>
</reference>
<dbReference type="eggNOG" id="ENOG502QZ1C">
    <property type="taxonomic scope" value="Eukaryota"/>
</dbReference>
<dbReference type="OMA" id="THISWGE"/>
<feature type="region of interest" description="Disordered" evidence="1">
    <location>
        <begin position="899"/>
        <end position="932"/>
    </location>
</feature>
<accession>S3CDF6</accession>
<protein>
    <submittedName>
        <fullName evidence="2">Uncharacterized protein</fullName>
    </submittedName>
</protein>
<feature type="compositionally biased region" description="Basic and acidic residues" evidence="1">
    <location>
        <begin position="455"/>
        <end position="472"/>
    </location>
</feature>
<organism evidence="2 3">
    <name type="scientific">Ophiostoma piceae (strain UAMH 11346)</name>
    <name type="common">Sap stain fungus</name>
    <dbReference type="NCBI Taxonomy" id="1262450"/>
    <lineage>
        <taxon>Eukaryota</taxon>
        <taxon>Fungi</taxon>
        <taxon>Dikarya</taxon>
        <taxon>Ascomycota</taxon>
        <taxon>Pezizomycotina</taxon>
        <taxon>Sordariomycetes</taxon>
        <taxon>Sordariomycetidae</taxon>
        <taxon>Ophiostomatales</taxon>
        <taxon>Ophiostomataceae</taxon>
        <taxon>Ophiostoma</taxon>
    </lineage>
</organism>